<evidence type="ECO:0000313" key="3">
    <source>
        <dbReference type="Proteomes" id="UP000469724"/>
    </source>
</evidence>
<evidence type="ECO:0000313" key="2">
    <source>
        <dbReference type="EMBL" id="NDY56565.1"/>
    </source>
</evidence>
<name>A0A7K3NLA8_9BACT</name>
<dbReference type="GO" id="GO:0016740">
    <property type="term" value="F:transferase activity"/>
    <property type="evidence" value="ECO:0007669"/>
    <property type="project" value="UniProtKB-KW"/>
</dbReference>
<dbReference type="InterPro" id="IPR055259">
    <property type="entry name" value="YkvP/CgeB_Glyco_trans-like"/>
</dbReference>
<proteinExistence type="predicted"/>
<protein>
    <submittedName>
        <fullName evidence="2">Glycosyltransferase</fullName>
    </submittedName>
</protein>
<keyword evidence="2" id="KW-0808">Transferase</keyword>
<gene>
    <name evidence="2" type="ORF">G3N56_07390</name>
</gene>
<accession>A0A7K3NLA8</accession>
<organism evidence="2 3">
    <name type="scientific">Desulfolutivibrio sulfodismutans</name>
    <dbReference type="NCBI Taxonomy" id="63561"/>
    <lineage>
        <taxon>Bacteria</taxon>
        <taxon>Pseudomonadati</taxon>
        <taxon>Thermodesulfobacteriota</taxon>
        <taxon>Desulfovibrionia</taxon>
        <taxon>Desulfovibrionales</taxon>
        <taxon>Desulfovibrionaceae</taxon>
        <taxon>Desulfolutivibrio</taxon>
    </lineage>
</organism>
<sequence>MAARETPVFVGFGLGRGPVAALTSGVGQIVVVDRETPILDITLPATGLAGETRLAIVSDPDPDCAAQTALALLPASYGGRVRVILHPAYLRLNRSYYLEVANRLRARAVFRQQVGYPKFSGATPRVLLVQSDYFLVAEIAAALHALEIPTAFLPLTDLTRGQTTFIEALLSAVADFRPDFLLTVNHLGMDREGRLMELLAELKLPLASWFVDNPHLILHDFPRQTSSWCTVFTWDRDTVASLADMGFSDPVFLPLATDPGHFHPTRPSDRPLEPGWTTDVSFVGSSMVRQVREPLAKLAGYSRLIGDLQALAASFAQHGHRRVGRFLSETRPDLHALYLALPDARHRLDFELLLTWEATRQYRTRCVAAILPFAPCIVGDRGWTETLPSDPSWRILAPLDYYRDLPRFYPLSKVSLNCTSMQMKGAINQRVFDVPACGGFVLTDRREQLQLAFSPDETACYDDPGEITSLVRYYLSHPAERRLISSKARKHILANHTYRHRLGALLDVMVKNYS</sequence>
<dbReference type="Proteomes" id="UP000469724">
    <property type="component" value="Unassembled WGS sequence"/>
</dbReference>
<keyword evidence="3" id="KW-1185">Reference proteome</keyword>
<dbReference type="RefSeq" id="WP_163301616.1">
    <property type="nucleotide sequence ID" value="NZ_JAAGRQ010000022.1"/>
</dbReference>
<comment type="caution">
    <text evidence="2">The sequence shown here is derived from an EMBL/GenBank/DDBJ whole genome shotgun (WGS) entry which is preliminary data.</text>
</comment>
<feature type="domain" description="Spore protein YkvP/CgeB glycosyl transferase-like" evidence="1">
    <location>
        <begin position="377"/>
        <end position="507"/>
    </location>
</feature>
<dbReference type="EMBL" id="JAAGRQ010000022">
    <property type="protein sequence ID" value="NDY56565.1"/>
    <property type="molecule type" value="Genomic_DNA"/>
</dbReference>
<dbReference type="Pfam" id="PF13524">
    <property type="entry name" value="Glyco_trans_1_2"/>
    <property type="match status" value="1"/>
</dbReference>
<dbReference type="AlphaFoldDB" id="A0A7K3NLA8"/>
<reference evidence="2 3" key="1">
    <citation type="submission" date="2020-02" db="EMBL/GenBank/DDBJ databases">
        <title>Comparative genomics of sulfur disproportionating microorganisms.</title>
        <authorList>
            <person name="Ward L.M."/>
            <person name="Bertran E."/>
            <person name="Johnston D.T."/>
        </authorList>
    </citation>
    <scope>NUCLEOTIDE SEQUENCE [LARGE SCALE GENOMIC DNA]</scope>
    <source>
        <strain evidence="2 3">DSM 3696</strain>
    </source>
</reference>
<evidence type="ECO:0000259" key="1">
    <source>
        <dbReference type="Pfam" id="PF13524"/>
    </source>
</evidence>